<dbReference type="SMART" id="SM00458">
    <property type="entry name" value="RICIN"/>
    <property type="match status" value="1"/>
</dbReference>
<evidence type="ECO:0000256" key="1">
    <source>
        <dbReference type="ARBA" id="ARBA00022801"/>
    </source>
</evidence>
<feature type="domain" description="Ricin B lectin" evidence="4">
    <location>
        <begin position="408"/>
        <end position="545"/>
    </location>
</feature>
<comment type="similarity">
    <text evidence="3">Belongs to the glycosyl hydrolase 5 (cellulase A) family.</text>
</comment>
<reference evidence="5" key="1">
    <citation type="submission" date="2021-03" db="EMBL/GenBank/DDBJ databases">
        <authorList>
            <person name="Kim M.K."/>
        </authorList>
    </citation>
    <scope>NUCLEOTIDE SEQUENCE</scope>
    <source>
        <strain evidence="5">BT186</strain>
    </source>
</reference>
<dbReference type="InterPro" id="IPR000772">
    <property type="entry name" value="Ricin_B_lectin"/>
</dbReference>
<dbReference type="InterPro" id="IPR001547">
    <property type="entry name" value="Glyco_hydro_5"/>
</dbReference>
<protein>
    <submittedName>
        <fullName evidence="5">RICIN domain-containing protein</fullName>
    </submittedName>
</protein>
<gene>
    <name evidence="5" type="ORF">J0X19_14570</name>
</gene>
<dbReference type="Gene3D" id="2.80.10.50">
    <property type="match status" value="1"/>
</dbReference>
<dbReference type="SUPFAM" id="SSF50370">
    <property type="entry name" value="Ricin B-like lectins"/>
    <property type="match status" value="1"/>
</dbReference>
<dbReference type="EMBL" id="JAFLQZ010000009">
    <property type="protein sequence ID" value="MBO0359182.1"/>
    <property type="molecule type" value="Genomic_DNA"/>
</dbReference>
<evidence type="ECO:0000313" key="5">
    <source>
        <dbReference type="EMBL" id="MBO0359182.1"/>
    </source>
</evidence>
<dbReference type="SUPFAM" id="SSF51445">
    <property type="entry name" value="(Trans)glycosidases"/>
    <property type="match status" value="1"/>
</dbReference>
<comment type="caution">
    <text evidence="5">The sequence shown here is derived from an EMBL/GenBank/DDBJ whole genome shotgun (WGS) entry which is preliminary data.</text>
</comment>
<keyword evidence="6" id="KW-1185">Reference proteome</keyword>
<dbReference type="GO" id="GO:0004553">
    <property type="term" value="F:hydrolase activity, hydrolyzing O-glycosyl compounds"/>
    <property type="evidence" value="ECO:0007669"/>
    <property type="project" value="InterPro"/>
</dbReference>
<dbReference type="Pfam" id="PF00150">
    <property type="entry name" value="Cellulase"/>
    <property type="match status" value="1"/>
</dbReference>
<dbReference type="GO" id="GO:0000272">
    <property type="term" value="P:polysaccharide catabolic process"/>
    <property type="evidence" value="ECO:0007669"/>
    <property type="project" value="InterPro"/>
</dbReference>
<evidence type="ECO:0000256" key="3">
    <source>
        <dbReference type="RuleBase" id="RU361153"/>
    </source>
</evidence>
<name>A0A939EZ00_9BACT</name>
<sequence length="547" mass="58699">MKRLTDNRQPITGNWQLTTDNSQPITGNWQLTTGNCTTSFAHPSLLMENLYRLLPRFGGAVLLLAATLSGCSKDDSPVAPDPVVDPVVVPTPVAGVGAAGIAGLNWADPRDNFVDDALVLSGLAAGDTYATVQTKTETIINGFQSRTNANTVRLPINPTTVLGSSWAAYTGAIDKTLSKGMKVILACWEGNSSRNGLVDDNTQFFLMWQTVIAKYGSNANVYFEVFNEPHGYTQANLAALYADWLSRYPAVPRGRVLLDGTGYAQDIKGIGADSRFNGCLLSIHIYDFFYNNPTNTAASWEKAFADNLGSYGSRAVLTEYGAFLTTGVDFNSAIEGDVKKSYLLGITNFCRQQGIASVYWPGLRTGDSYSLLQFDGRNTSISNASGLGRVQFAWGAAVTGGTDTFYPTANYRLINRNSGLVADVNSAATTAGANIIQWYQNGATNQQWKVQATSGGYYKLLNRNSNLALDVNGGSPMPAANIVQSVDNGSNSQQWQFTASTDGYYKVTNRGSSQVLDVTGSSTTAGANLVQSAAASGNNQQWLVWQQ</sequence>
<accession>A0A939EZ00</accession>
<evidence type="ECO:0000313" key="6">
    <source>
        <dbReference type="Proteomes" id="UP000664144"/>
    </source>
</evidence>
<dbReference type="AlphaFoldDB" id="A0A939EZ00"/>
<dbReference type="Pfam" id="PF14200">
    <property type="entry name" value="RicinB_lectin_2"/>
    <property type="match status" value="2"/>
</dbReference>
<dbReference type="Gene3D" id="3.20.20.80">
    <property type="entry name" value="Glycosidases"/>
    <property type="match status" value="1"/>
</dbReference>
<proteinExistence type="inferred from homology"/>
<dbReference type="InterPro" id="IPR035992">
    <property type="entry name" value="Ricin_B-like_lectins"/>
</dbReference>
<dbReference type="Proteomes" id="UP000664144">
    <property type="component" value="Unassembled WGS sequence"/>
</dbReference>
<evidence type="ECO:0000259" key="4">
    <source>
        <dbReference type="SMART" id="SM00458"/>
    </source>
</evidence>
<keyword evidence="2 3" id="KW-0326">Glycosidase</keyword>
<dbReference type="PROSITE" id="PS50231">
    <property type="entry name" value="RICIN_B_LECTIN"/>
    <property type="match status" value="1"/>
</dbReference>
<dbReference type="InterPro" id="IPR017853">
    <property type="entry name" value="GH"/>
</dbReference>
<dbReference type="InterPro" id="IPR018087">
    <property type="entry name" value="Glyco_hydro_5_CS"/>
</dbReference>
<dbReference type="PROSITE" id="PS00659">
    <property type="entry name" value="GLYCOSYL_HYDROL_F5"/>
    <property type="match status" value="1"/>
</dbReference>
<dbReference type="RefSeq" id="WP_206985104.1">
    <property type="nucleotide sequence ID" value="NZ_JAFLQZ010000009.1"/>
</dbReference>
<organism evidence="5 6">
    <name type="scientific">Hymenobacter telluris</name>
    <dbReference type="NCBI Taxonomy" id="2816474"/>
    <lineage>
        <taxon>Bacteria</taxon>
        <taxon>Pseudomonadati</taxon>
        <taxon>Bacteroidota</taxon>
        <taxon>Cytophagia</taxon>
        <taxon>Cytophagales</taxon>
        <taxon>Hymenobacteraceae</taxon>
        <taxon>Hymenobacter</taxon>
    </lineage>
</organism>
<evidence type="ECO:0000256" key="2">
    <source>
        <dbReference type="ARBA" id="ARBA00023295"/>
    </source>
</evidence>
<keyword evidence="1 3" id="KW-0378">Hydrolase</keyword>